<gene>
    <name evidence="2" type="ORF">SAMN05421867_105239</name>
</gene>
<dbReference type="Gene3D" id="3.90.650.10">
    <property type="entry name" value="PurM-like C-terminal domain"/>
    <property type="match status" value="1"/>
</dbReference>
<dbReference type="SUPFAM" id="SSF55729">
    <property type="entry name" value="Acyl-CoA N-acyltransferases (Nat)"/>
    <property type="match status" value="1"/>
</dbReference>
<evidence type="ECO:0000313" key="2">
    <source>
        <dbReference type="EMBL" id="SFB03488.1"/>
    </source>
</evidence>
<name>A0A1I0XTH9_9CELL</name>
<dbReference type="InterPro" id="IPR016188">
    <property type="entry name" value="PurM-like_N"/>
</dbReference>
<dbReference type="Pfam" id="PF00586">
    <property type="entry name" value="AIRS"/>
    <property type="match status" value="1"/>
</dbReference>
<dbReference type="InterPro" id="IPR016181">
    <property type="entry name" value="Acyl_CoA_acyltransferase"/>
</dbReference>
<dbReference type="STRING" id="988821.SAMN05421867_105239"/>
<dbReference type="Gene3D" id="3.30.1330.10">
    <property type="entry name" value="PurM-like, N-terminal domain"/>
    <property type="match status" value="1"/>
</dbReference>
<dbReference type="PANTHER" id="PTHR30270:SF0">
    <property type="entry name" value="THIAMINE-MONOPHOSPHATE KINASE"/>
    <property type="match status" value="1"/>
</dbReference>
<dbReference type="InterPro" id="IPR006283">
    <property type="entry name" value="ThiL-like"/>
</dbReference>
<dbReference type="InterPro" id="IPR036921">
    <property type="entry name" value="PurM-like_N_sf"/>
</dbReference>
<dbReference type="Pfam" id="PF02769">
    <property type="entry name" value="AIRS_C"/>
    <property type="match status" value="1"/>
</dbReference>
<reference evidence="2 3" key="1">
    <citation type="submission" date="2016-10" db="EMBL/GenBank/DDBJ databases">
        <authorList>
            <person name="de Groot N.N."/>
        </authorList>
    </citation>
    <scope>NUCLEOTIDE SEQUENCE [LARGE SCALE GENOMIC DNA]</scope>
    <source>
        <strain evidence="2 3">CGMCC 4.6945</strain>
    </source>
</reference>
<organism evidence="2 3">
    <name type="scientific">Cellulomonas marina</name>
    <dbReference type="NCBI Taxonomy" id="988821"/>
    <lineage>
        <taxon>Bacteria</taxon>
        <taxon>Bacillati</taxon>
        <taxon>Actinomycetota</taxon>
        <taxon>Actinomycetes</taxon>
        <taxon>Micrococcales</taxon>
        <taxon>Cellulomonadaceae</taxon>
        <taxon>Cellulomonas</taxon>
    </lineage>
</organism>
<dbReference type="InterPro" id="IPR036676">
    <property type="entry name" value="PurM-like_C_sf"/>
</dbReference>
<evidence type="ECO:0000259" key="1">
    <source>
        <dbReference type="PROSITE" id="PS51186"/>
    </source>
</evidence>
<sequence>MDLTVLEGVRPGTARAAVPPAVTIGVADRAGVAAHRALRREVFVAEQGLFAGDDADDLDDDPRAVVLVARAAGDGREPGRVLGGVRLAPTTADDLGWWTGSRLVVDRAARGGAAVGAALVRAACAEAEARGVLRFEATVQERVAPMFARLGWEHLGPCTVAGTRRAAPHVRVRWPVDRLDQQARAAKAALGGLLAGLAAAPGSLGGTGFVGDDGAPVPGSDLVAVCDAIVPSMVERHPEWAGWCSVLVNVNDLTAMGAQAVGLLDAVGARDASFAARVLAGLRDAAQAWGVPVLGGHTQLGVPAALAVTGLGRAARPVPAAGGRVGDEVSATLDLRGGWRPGFVGQQWDSTSSRRSDELRGQHGSVAAAAPRAAKDVSMAGLVGTLGMLAEASGTGAVVDVAAVPRPEGAGVADWLGCFPGFGMLTVDAPGEGRMHAPGATTAVVGRLESAPGVRLRWPDGATTPAVGAAVTHLGAA</sequence>
<dbReference type="OrthoDB" id="9767928at2"/>
<dbReference type="Gene3D" id="3.40.630.30">
    <property type="match status" value="1"/>
</dbReference>
<dbReference type="RefSeq" id="WP_090032049.1">
    <property type="nucleotide sequence ID" value="NZ_BONM01000025.1"/>
</dbReference>
<dbReference type="SUPFAM" id="SSF55326">
    <property type="entry name" value="PurM N-terminal domain-like"/>
    <property type="match status" value="1"/>
</dbReference>
<proteinExistence type="predicted"/>
<dbReference type="GO" id="GO:0009030">
    <property type="term" value="F:thiamine-phosphate kinase activity"/>
    <property type="evidence" value="ECO:0007669"/>
    <property type="project" value="InterPro"/>
</dbReference>
<dbReference type="PANTHER" id="PTHR30270">
    <property type="entry name" value="THIAMINE-MONOPHOSPHATE KINASE"/>
    <property type="match status" value="1"/>
</dbReference>
<feature type="domain" description="N-acetyltransferase" evidence="1">
    <location>
        <begin position="22"/>
        <end position="177"/>
    </location>
</feature>
<dbReference type="Proteomes" id="UP000199012">
    <property type="component" value="Unassembled WGS sequence"/>
</dbReference>
<dbReference type="GO" id="GO:0016747">
    <property type="term" value="F:acyltransferase activity, transferring groups other than amino-acyl groups"/>
    <property type="evidence" value="ECO:0007669"/>
    <property type="project" value="InterPro"/>
</dbReference>
<dbReference type="InterPro" id="IPR010918">
    <property type="entry name" value="PurM-like_C_dom"/>
</dbReference>
<accession>A0A1I0XTH9</accession>
<dbReference type="PROSITE" id="PS51186">
    <property type="entry name" value="GNAT"/>
    <property type="match status" value="1"/>
</dbReference>
<protein>
    <submittedName>
        <fullName evidence="2">Putative N-acetyltransferase, MSMEG_0567 N-terminal domain family</fullName>
    </submittedName>
</protein>
<dbReference type="GO" id="GO:0009228">
    <property type="term" value="P:thiamine biosynthetic process"/>
    <property type="evidence" value="ECO:0007669"/>
    <property type="project" value="InterPro"/>
</dbReference>
<dbReference type="NCBIfam" id="TIGR04045">
    <property type="entry name" value="MSMEG_0567_GNAT"/>
    <property type="match status" value="1"/>
</dbReference>
<dbReference type="SUPFAM" id="SSF56042">
    <property type="entry name" value="PurM C-terminal domain-like"/>
    <property type="match status" value="1"/>
</dbReference>
<keyword evidence="2" id="KW-0808">Transferase</keyword>
<dbReference type="AlphaFoldDB" id="A0A1I0XTH9"/>
<dbReference type="InterPro" id="IPR000182">
    <property type="entry name" value="GNAT_dom"/>
</dbReference>
<dbReference type="NCBIfam" id="TIGR04050">
    <property type="entry name" value="MSMEG_0567_Cter"/>
    <property type="match status" value="1"/>
</dbReference>
<dbReference type="InterPro" id="IPR023911">
    <property type="entry name" value="MSMEG_0567/sll0787_C"/>
</dbReference>
<dbReference type="EMBL" id="FOKA01000005">
    <property type="protein sequence ID" value="SFB03488.1"/>
    <property type="molecule type" value="Genomic_DNA"/>
</dbReference>
<keyword evidence="3" id="KW-1185">Reference proteome</keyword>
<dbReference type="InterPro" id="IPR024035">
    <property type="entry name" value="MSMEG_0567_GNAT"/>
</dbReference>
<evidence type="ECO:0000313" key="3">
    <source>
        <dbReference type="Proteomes" id="UP000199012"/>
    </source>
</evidence>